<feature type="compositionally biased region" description="Basic and acidic residues" evidence="1">
    <location>
        <begin position="142"/>
        <end position="163"/>
    </location>
</feature>
<feature type="compositionally biased region" description="Basic residues" evidence="1">
    <location>
        <begin position="362"/>
        <end position="373"/>
    </location>
</feature>
<reference evidence="2" key="1">
    <citation type="submission" date="2020-02" db="EMBL/GenBank/DDBJ databases">
        <authorList>
            <person name="Meier V. D."/>
        </authorList>
    </citation>
    <scope>NUCLEOTIDE SEQUENCE</scope>
    <source>
        <strain evidence="2">AVDCRST_MAG02</strain>
    </source>
</reference>
<proteinExistence type="predicted"/>
<feature type="compositionally biased region" description="Low complexity" evidence="1">
    <location>
        <begin position="190"/>
        <end position="210"/>
    </location>
</feature>
<dbReference type="AlphaFoldDB" id="A0A6J4RRN0"/>
<feature type="compositionally biased region" description="Basic and acidic residues" evidence="1">
    <location>
        <begin position="213"/>
        <end position="228"/>
    </location>
</feature>
<feature type="non-terminal residue" evidence="2">
    <location>
        <position position="442"/>
    </location>
</feature>
<dbReference type="EMBL" id="CADCVH010000123">
    <property type="protein sequence ID" value="CAA9479944.1"/>
    <property type="molecule type" value="Genomic_DNA"/>
</dbReference>
<feature type="compositionally biased region" description="Low complexity" evidence="1">
    <location>
        <begin position="317"/>
        <end position="329"/>
    </location>
</feature>
<feature type="compositionally biased region" description="Basic and acidic residues" evidence="1">
    <location>
        <begin position="425"/>
        <end position="442"/>
    </location>
</feature>
<feature type="region of interest" description="Disordered" evidence="1">
    <location>
        <begin position="402"/>
        <end position="442"/>
    </location>
</feature>
<evidence type="ECO:0000313" key="2">
    <source>
        <dbReference type="EMBL" id="CAA9479944.1"/>
    </source>
</evidence>
<name>A0A6J4RRN0_9ACTN</name>
<sequence>VVTRTVTGRGRCGARRVPADGKRRGGGRRAFGGGDGVVCGAARLAASGDDGVHVRGAVHALVRAVFGGRGRGARGGVGRGHKRRVRGYDGAGGAVVGAVVRQDGAQAHAVAGDDRRGCGRWFDGLRDRALAVARAPALAGDAHGHRAGGDLARRGDRAGGEGRVEARGFADRDLRGGWRGAGPWRDQRRLGGPPNLLLRGLGPAGGLRRPCPVRREGEQAGRGRDRGGRKGCRIGAPPVPLPAAPVGAAHPVRGARRDHERRGRVAGVRRHARRGGRQGREPGGLDHRHRSPRRLAGFPARRTPRRPLRRPPRHGRLAGPGRPRRAPASPRRERPPTLGPAPPDEPLHRLRHTRGQPGDKVRRPRRPPGRGLRRRLLGHLRRLRPRTLRRGPARRLFGLLVRLPRPRRPPPGPRRSPRARLRPALRQDHGSMEGNHRQHHEV</sequence>
<feature type="region of interest" description="Disordered" evidence="1">
    <location>
        <begin position="141"/>
        <end position="163"/>
    </location>
</feature>
<feature type="compositionally biased region" description="Basic residues" evidence="1">
    <location>
        <begin position="302"/>
        <end position="316"/>
    </location>
</feature>
<accession>A0A6J4RRN0</accession>
<feature type="compositionally biased region" description="Basic residues" evidence="1">
    <location>
        <begin position="264"/>
        <end position="277"/>
    </location>
</feature>
<feature type="region of interest" description="Disordered" evidence="1">
    <location>
        <begin position="1"/>
        <end position="27"/>
    </location>
</feature>
<feature type="non-terminal residue" evidence="2">
    <location>
        <position position="1"/>
    </location>
</feature>
<feature type="region of interest" description="Disordered" evidence="1">
    <location>
        <begin position="184"/>
        <end position="373"/>
    </location>
</feature>
<evidence type="ECO:0000256" key="1">
    <source>
        <dbReference type="SAM" id="MobiDB-lite"/>
    </source>
</evidence>
<organism evidence="2">
    <name type="scientific">uncultured Rubrobacteraceae bacterium</name>
    <dbReference type="NCBI Taxonomy" id="349277"/>
    <lineage>
        <taxon>Bacteria</taxon>
        <taxon>Bacillati</taxon>
        <taxon>Actinomycetota</taxon>
        <taxon>Rubrobacteria</taxon>
        <taxon>Rubrobacterales</taxon>
        <taxon>Rubrobacteraceae</taxon>
        <taxon>environmental samples</taxon>
    </lineage>
</organism>
<gene>
    <name evidence="2" type="ORF">AVDCRST_MAG02-4442</name>
</gene>
<protein>
    <submittedName>
        <fullName evidence="2">Uncharacterized MFS-type transporter</fullName>
    </submittedName>
</protein>